<organism evidence="2 3">
    <name type="scientific">Oxalobacter vibrioformis</name>
    <dbReference type="NCBI Taxonomy" id="933080"/>
    <lineage>
        <taxon>Bacteria</taxon>
        <taxon>Pseudomonadati</taxon>
        <taxon>Pseudomonadota</taxon>
        <taxon>Betaproteobacteria</taxon>
        <taxon>Burkholderiales</taxon>
        <taxon>Oxalobacteraceae</taxon>
        <taxon>Oxalobacter</taxon>
    </lineage>
</organism>
<dbReference type="RefSeq" id="WP_269309884.1">
    <property type="nucleotide sequence ID" value="NZ_CP098242.1"/>
</dbReference>
<dbReference type="KEGG" id="ovb:NB640_04015"/>
<accession>A0A9E9LXS2</accession>
<dbReference type="InterPro" id="IPR009739">
    <property type="entry name" value="LprI-like_N"/>
</dbReference>
<dbReference type="AlphaFoldDB" id="A0A9E9LXS2"/>
<protein>
    <recommendedName>
        <fullName evidence="1">Lysozyme inhibitor LprI-like N-terminal domain-containing protein</fullName>
    </recommendedName>
</protein>
<dbReference type="EMBL" id="CP098242">
    <property type="protein sequence ID" value="WAW10819.1"/>
    <property type="molecule type" value="Genomic_DNA"/>
</dbReference>
<evidence type="ECO:0000259" key="1">
    <source>
        <dbReference type="Pfam" id="PF07007"/>
    </source>
</evidence>
<gene>
    <name evidence="2" type="ORF">NB640_04015</name>
</gene>
<keyword evidence="3" id="KW-1185">Reference proteome</keyword>
<dbReference type="Pfam" id="PF07007">
    <property type="entry name" value="LprI"/>
    <property type="match status" value="1"/>
</dbReference>
<feature type="domain" description="Lysozyme inhibitor LprI-like N-terminal" evidence="1">
    <location>
        <begin position="55"/>
        <end position="119"/>
    </location>
</feature>
<proteinExistence type="predicted"/>
<evidence type="ECO:0000313" key="2">
    <source>
        <dbReference type="EMBL" id="WAW10819.1"/>
    </source>
</evidence>
<dbReference type="Proteomes" id="UP001156215">
    <property type="component" value="Chromosome"/>
</dbReference>
<reference evidence="2" key="1">
    <citation type="journal article" date="2022" name="Front. Microbiol.">
        <title>New perspectives on an old grouping: The genomic and phenotypic variability of Oxalobacter formigenes and the implications for calcium oxalate stone prevention.</title>
        <authorList>
            <person name="Chmiel J.A."/>
            <person name="Carr C."/>
            <person name="Stuivenberg G.A."/>
            <person name="Venema R."/>
            <person name="Chanyi R.M."/>
            <person name="Al K.F."/>
            <person name="Giguere D."/>
            <person name="Say H."/>
            <person name="Akouris P.P."/>
            <person name="Dominguez Romero S.A."/>
            <person name="Kwong A."/>
            <person name="Tai V."/>
            <person name="Koval S.F."/>
            <person name="Razvi H."/>
            <person name="Bjazevic J."/>
            <person name="Burton J.P."/>
        </authorList>
    </citation>
    <scope>NUCLEOTIDE SEQUENCE</scope>
    <source>
        <strain evidence="2">WoOx3</strain>
    </source>
</reference>
<evidence type="ECO:0000313" key="3">
    <source>
        <dbReference type="Proteomes" id="UP001156215"/>
    </source>
</evidence>
<sequence length="435" mass="48798">MIRKALSSALTEWIETLMKICARLFCFSILPFLAALPVFAIAQSDVTSYDQWQAQVISTQELKKAEKRLQTAYQAAKKALGEKTTEAGLLSREQQAWDKASRAQALIKGAPGSPAFNRELISQAKERVRLLDAITKKGRVLSYHQYQLTPGHAMTGFMRVWHYEDGHTHIIILTRHDENPVQCEINTESARHENGTVTFHTTGTHPVAGTIIPYDQGYRARVEISEGTQYCPQGTDITGLYVRADMPVPAGDATFENVASCELGEDHSQTLRVLRSQPVGDSHIYYIESKKGLRPLSLFAGESIVKPYEALEHSRGSQVRISCAGEKEKVLLISGEFWSNFINIFTFRYNTAHREWQILYTAQRGEPSLIYLNNDEMRLIIPNPDATAPGNYTVRSHVIGKGYSRYDDKGNLMDSDSLPDPVGFTVIPIRNNLSF</sequence>
<name>A0A9E9LXS2_9BURK</name>